<evidence type="ECO:0000313" key="1">
    <source>
        <dbReference type="EMBL" id="KAH6947888.1"/>
    </source>
</evidence>
<evidence type="ECO:0000313" key="2">
    <source>
        <dbReference type="Proteomes" id="UP000821845"/>
    </source>
</evidence>
<protein>
    <submittedName>
        <fullName evidence="1">Uncharacterized protein</fullName>
    </submittedName>
</protein>
<comment type="caution">
    <text evidence="1">The sequence shown here is derived from an EMBL/GenBank/DDBJ whole genome shotgun (WGS) entry which is preliminary data.</text>
</comment>
<dbReference type="Proteomes" id="UP000821845">
    <property type="component" value="Chromosome 1"/>
</dbReference>
<keyword evidence="2" id="KW-1185">Reference proteome</keyword>
<dbReference type="EMBL" id="CM023481">
    <property type="protein sequence ID" value="KAH6947888.1"/>
    <property type="molecule type" value="Genomic_DNA"/>
</dbReference>
<gene>
    <name evidence="1" type="ORF">HPB50_021973</name>
</gene>
<name>A0ACB7TLN8_HYAAI</name>
<organism evidence="1 2">
    <name type="scientific">Hyalomma asiaticum</name>
    <name type="common">Tick</name>
    <dbReference type="NCBI Taxonomy" id="266040"/>
    <lineage>
        <taxon>Eukaryota</taxon>
        <taxon>Metazoa</taxon>
        <taxon>Ecdysozoa</taxon>
        <taxon>Arthropoda</taxon>
        <taxon>Chelicerata</taxon>
        <taxon>Arachnida</taxon>
        <taxon>Acari</taxon>
        <taxon>Parasitiformes</taxon>
        <taxon>Ixodida</taxon>
        <taxon>Ixodoidea</taxon>
        <taxon>Ixodidae</taxon>
        <taxon>Hyalomminae</taxon>
        <taxon>Hyalomma</taxon>
    </lineage>
</organism>
<proteinExistence type="predicted"/>
<reference evidence="1" key="1">
    <citation type="submission" date="2020-05" db="EMBL/GenBank/DDBJ databases">
        <title>Large-scale comparative analyses of tick genomes elucidate their genetic diversity and vector capacities.</title>
        <authorList>
            <person name="Jia N."/>
            <person name="Wang J."/>
            <person name="Shi W."/>
            <person name="Du L."/>
            <person name="Sun Y."/>
            <person name="Zhan W."/>
            <person name="Jiang J."/>
            <person name="Wang Q."/>
            <person name="Zhang B."/>
            <person name="Ji P."/>
            <person name="Sakyi L.B."/>
            <person name="Cui X."/>
            <person name="Yuan T."/>
            <person name="Jiang B."/>
            <person name="Yang W."/>
            <person name="Lam T.T.-Y."/>
            <person name="Chang Q."/>
            <person name="Ding S."/>
            <person name="Wang X."/>
            <person name="Zhu J."/>
            <person name="Ruan X."/>
            <person name="Zhao L."/>
            <person name="Wei J."/>
            <person name="Que T."/>
            <person name="Du C."/>
            <person name="Cheng J."/>
            <person name="Dai P."/>
            <person name="Han X."/>
            <person name="Huang E."/>
            <person name="Gao Y."/>
            <person name="Liu J."/>
            <person name="Shao H."/>
            <person name="Ye R."/>
            <person name="Li L."/>
            <person name="Wei W."/>
            <person name="Wang X."/>
            <person name="Wang C."/>
            <person name="Yang T."/>
            <person name="Huo Q."/>
            <person name="Li W."/>
            <person name="Guo W."/>
            <person name="Chen H."/>
            <person name="Zhou L."/>
            <person name="Ni X."/>
            <person name="Tian J."/>
            <person name="Zhou Y."/>
            <person name="Sheng Y."/>
            <person name="Liu T."/>
            <person name="Pan Y."/>
            <person name="Xia L."/>
            <person name="Li J."/>
            <person name="Zhao F."/>
            <person name="Cao W."/>
        </authorList>
    </citation>
    <scope>NUCLEOTIDE SEQUENCE</scope>
    <source>
        <strain evidence="1">Hyas-2018</strain>
    </source>
</reference>
<sequence>MPLPRPRPFRRPRRRRGGAPSRFVRWAPSSHAAFILAGLMPRDRCERTGSRANERFQERGLVNGGCTAAEKKAAGEKGCHSTSESPPPSWPPRRERLTADERGRHSTAS</sequence>
<accession>A0ACB7TLN8</accession>